<dbReference type="AlphaFoldDB" id="A0A8S1D6T4"/>
<dbReference type="EMBL" id="CADEPI010000140">
    <property type="protein sequence ID" value="CAB3377187.1"/>
    <property type="molecule type" value="Genomic_DNA"/>
</dbReference>
<sequence length="96" mass="10645">MAHVSSDKEQSAANISAISSSEKDSQKYARQQLQHILGICKSKLQTLRQSQSFSRQYKAVHRVWRARGCLRNASLSELTISQTGCCGPDKEDVCSS</sequence>
<organism evidence="2 3">
    <name type="scientific">Cloeon dipterum</name>
    <dbReference type="NCBI Taxonomy" id="197152"/>
    <lineage>
        <taxon>Eukaryota</taxon>
        <taxon>Metazoa</taxon>
        <taxon>Ecdysozoa</taxon>
        <taxon>Arthropoda</taxon>
        <taxon>Hexapoda</taxon>
        <taxon>Insecta</taxon>
        <taxon>Pterygota</taxon>
        <taxon>Palaeoptera</taxon>
        <taxon>Ephemeroptera</taxon>
        <taxon>Pisciforma</taxon>
        <taxon>Baetidae</taxon>
        <taxon>Cloeon</taxon>
    </lineage>
</organism>
<accession>A0A8S1D6T4</accession>
<evidence type="ECO:0000313" key="2">
    <source>
        <dbReference type="EMBL" id="CAB3377187.1"/>
    </source>
</evidence>
<dbReference type="Proteomes" id="UP000494165">
    <property type="component" value="Unassembled WGS sequence"/>
</dbReference>
<feature type="region of interest" description="Disordered" evidence="1">
    <location>
        <begin position="1"/>
        <end position="26"/>
    </location>
</feature>
<proteinExistence type="predicted"/>
<gene>
    <name evidence="2" type="ORF">CLODIP_2_CD12395</name>
</gene>
<evidence type="ECO:0000256" key="1">
    <source>
        <dbReference type="SAM" id="MobiDB-lite"/>
    </source>
</evidence>
<protein>
    <submittedName>
        <fullName evidence="2">Uncharacterized protein</fullName>
    </submittedName>
</protein>
<reference evidence="2 3" key="1">
    <citation type="submission" date="2020-04" db="EMBL/GenBank/DDBJ databases">
        <authorList>
            <person name="Alioto T."/>
            <person name="Alioto T."/>
            <person name="Gomez Garrido J."/>
        </authorList>
    </citation>
    <scope>NUCLEOTIDE SEQUENCE [LARGE SCALE GENOMIC DNA]</scope>
</reference>
<feature type="compositionally biased region" description="Basic and acidic residues" evidence="1">
    <location>
        <begin position="1"/>
        <end position="10"/>
    </location>
</feature>
<keyword evidence="3" id="KW-1185">Reference proteome</keyword>
<comment type="caution">
    <text evidence="2">The sequence shown here is derived from an EMBL/GenBank/DDBJ whole genome shotgun (WGS) entry which is preliminary data.</text>
</comment>
<feature type="compositionally biased region" description="Low complexity" evidence="1">
    <location>
        <begin position="11"/>
        <end position="20"/>
    </location>
</feature>
<evidence type="ECO:0000313" key="3">
    <source>
        <dbReference type="Proteomes" id="UP000494165"/>
    </source>
</evidence>
<name>A0A8S1D6T4_9INSE</name>